<dbReference type="Gene3D" id="3.90.1330.10">
    <property type="entry name" value="Alpha-glucuronidase, C-terminal domain"/>
    <property type="match status" value="1"/>
</dbReference>
<dbReference type="AlphaFoldDB" id="A0A3N2BCU2"/>
<accession>A0A3N2BCU2</accession>
<dbReference type="EMBL" id="RKHK01000001">
    <property type="protein sequence ID" value="ROR73071.1"/>
    <property type="molecule type" value="Genomic_DNA"/>
</dbReference>
<organism evidence="4 5">
    <name type="scientific">Bogoriella caseilytica</name>
    <dbReference type="NCBI Taxonomy" id="56055"/>
    <lineage>
        <taxon>Bacteria</taxon>
        <taxon>Bacillati</taxon>
        <taxon>Actinomycetota</taxon>
        <taxon>Actinomycetes</taxon>
        <taxon>Micrococcales</taxon>
        <taxon>Bogoriellaceae</taxon>
        <taxon>Bogoriella</taxon>
    </lineage>
</organism>
<dbReference type="GO" id="GO:0045493">
    <property type="term" value="P:xylan catabolic process"/>
    <property type="evidence" value="ECO:0007669"/>
    <property type="project" value="InterPro"/>
</dbReference>
<dbReference type="InterPro" id="IPR011100">
    <property type="entry name" value="Glyco_hydro_67_cat"/>
</dbReference>
<feature type="domain" description="Glycosyl hydrolase family 67 C-terminal" evidence="2">
    <location>
        <begin position="457"/>
        <end position="678"/>
    </location>
</feature>
<gene>
    <name evidence="4" type="ORF">EDD31_1437</name>
</gene>
<dbReference type="Proteomes" id="UP000280668">
    <property type="component" value="Unassembled WGS sequence"/>
</dbReference>
<evidence type="ECO:0000259" key="3">
    <source>
        <dbReference type="Pfam" id="PF07488"/>
    </source>
</evidence>
<evidence type="ECO:0000313" key="4">
    <source>
        <dbReference type="EMBL" id="ROR73071.1"/>
    </source>
</evidence>
<dbReference type="Pfam" id="PF07477">
    <property type="entry name" value="Glyco_hydro_67C"/>
    <property type="match status" value="1"/>
</dbReference>
<keyword evidence="1" id="KW-0378">Hydrolase</keyword>
<dbReference type="GO" id="GO:0033939">
    <property type="term" value="F:xylan alpha-1,2-glucuronosidase activity"/>
    <property type="evidence" value="ECO:0007669"/>
    <property type="project" value="TreeGrafter"/>
</dbReference>
<comment type="caution">
    <text evidence="4">The sequence shown here is derived from an EMBL/GenBank/DDBJ whole genome shotgun (WGS) entry which is preliminary data.</text>
</comment>
<evidence type="ECO:0000256" key="1">
    <source>
        <dbReference type="ARBA" id="ARBA00022801"/>
    </source>
</evidence>
<dbReference type="Pfam" id="PF07488">
    <property type="entry name" value="Glyco_hydro_67M"/>
    <property type="match status" value="1"/>
</dbReference>
<dbReference type="GO" id="GO:0046559">
    <property type="term" value="F:alpha-glucuronidase activity"/>
    <property type="evidence" value="ECO:0007669"/>
    <property type="project" value="InterPro"/>
</dbReference>
<dbReference type="Gene3D" id="3.30.379.10">
    <property type="entry name" value="Chitobiase/beta-hexosaminidase domain 2-like"/>
    <property type="match status" value="1"/>
</dbReference>
<keyword evidence="5" id="KW-1185">Reference proteome</keyword>
<dbReference type="InterPro" id="IPR029018">
    <property type="entry name" value="Hex-like_dom2"/>
</dbReference>
<dbReference type="Gene3D" id="3.20.20.80">
    <property type="entry name" value="Glycosidases"/>
    <property type="match status" value="1"/>
</dbReference>
<protein>
    <submittedName>
        <fullName evidence="4">Alpha-glucuronidase</fullName>
    </submittedName>
</protein>
<dbReference type="RefSeq" id="WP_123303540.1">
    <property type="nucleotide sequence ID" value="NZ_RKHK01000001.1"/>
</dbReference>
<feature type="domain" description="Glycosyl hydrolase family 67 catalytic" evidence="3">
    <location>
        <begin position="142"/>
        <end position="456"/>
    </location>
</feature>
<dbReference type="InterPro" id="IPR037054">
    <property type="entry name" value="A-glucoronidase_C_sf"/>
</dbReference>
<dbReference type="PANTHER" id="PTHR39207:SF1">
    <property type="entry name" value="ALPHA-GLUCURONIDASE A"/>
    <property type="match status" value="1"/>
</dbReference>
<evidence type="ECO:0000313" key="5">
    <source>
        <dbReference type="Proteomes" id="UP000280668"/>
    </source>
</evidence>
<dbReference type="SUPFAM" id="SSF55545">
    <property type="entry name" value="beta-N-acetylhexosaminidase-like domain"/>
    <property type="match status" value="1"/>
</dbReference>
<dbReference type="InterPro" id="IPR017853">
    <property type="entry name" value="GH"/>
</dbReference>
<dbReference type="InterPro" id="IPR011099">
    <property type="entry name" value="Glyco_hydro_67_C"/>
</dbReference>
<name>A0A3N2BCU2_9MICO</name>
<reference evidence="4 5" key="1">
    <citation type="submission" date="2018-11" db="EMBL/GenBank/DDBJ databases">
        <title>Sequencing the genomes of 1000 actinobacteria strains.</title>
        <authorList>
            <person name="Klenk H.-P."/>
        </authorList>
    </citation>
    <scope>NUCLEOTIDE SEQUENCE [LARGE SCALE GENOMIC DNA]</scope>
    <source>
        <strain evidence="4 5">DSM 11294</strain>
    </source>
</reference>
<dbReference type="OrthoDB" id="339499at2"/>
<sequence>MTSQNYPWPALPSGADPAWLPPAPERGSLRLKLAGVGPLIDTVRAELAELTGAGAGQLVDGTAEADVVFTTADRADELASGDLAGFDVESAEGLSQEGFAVLRQAGRVAVVGGSDRGLLYGYHHWRRQLRNGTAADGPEAEIHAPATAIRMLNHWDNMAVHPVMGQVERGYSGGSLFYADGALREDLTRVHHYARLLASTGINRVALNNVNVGPLEATLLTERLGDVVRLAEIFRAQGIAVHLSVNFSSPMLLGGLPSADPADPDVAQWWSRTADAIYAEIPDFGGFLVKADSEGQPGPYRYGRDHAEGANMLARAVAPHGGLVFWRAFVYNHQQDWRDRSTDRARAAFDHFVPLDGGFDENVILQVKYGPMDFQVREPVSPVIGAMPGTRLAAEFQVTQEYTGQQKHACYLAPLWSQVLGFDFEGEDVGGGESRRVSGLVDAVVAVSNVGADEHWCGHPFAQANLFAFGRLAWDPALAPEDILREWVQSTYDDVELRDVVVELLRDSWQTYEDYTAPLGVGWMVRPGQHYGPDVDGYEYTPWGTYHFADREGIGVDRTVATGTGFTGQYPLPWAARYEQLDSCPDELLLFFHHVPYTHRLGSGETVIQHIYDTHFAGVERVEEMVAAWETVRHRAPAPVAQRVSERFAEQLRSAVEWRDQLTTYFSRKSGVADEHGRHIHP</sequence>
<proteinExistence type="predicted"/>
<dbReference type="GO" id="GO:0005576">
    <property type="term" value="C:extracellular region"/>
    <property type="evidence" value="ECO:0007669"/>
    <property type="project" value="InterPro"/>
</dbReference>
<dbReference type="PANTHER" id="PTHR39207">
    <property type="entry name" value="ALPHA-GLUCURONIDASE A"/>
    <property type="match status" value="1"/>
</dbReference>
<evidence type="ECO:0000259" key="2">
    <source>
        <dbReference type="Pfam" id="PF07477"/>
    </source>
</evidence>
<dbReference type="SUPFAM" id="SSF51445">
    <property type="entry name" value="(Trans)glycosidases"/>
    <property type="match status" value="1"/>
</dbReference>